<dbReference type="Gene3D" id="2.170.190.11">
    <property type="entry name" value="Molybdopterin biosynthesis moea protein, domain 3"/>
    <property type="match status" value="1"/>
</dbReference>
<comment type="pathway">
    <text evidence="3 11">Cofactor biosynthesis; molybdopterin biosynthesis.</text>
</comment>
<dbReference type="AlphaFoldDB" id="A0AA37WM62"/>
<dbReference type="EC" id="2.10.1.1" evidence="11"/>
<dbReference type="PANTHER" id="PTHR10192:SF5">
    <property type="entry name" value="GEPHYRIN"/>
    <property type="match status" value="1"/>
</dbReference>
<evidence type="ECO:0000256" key="1">
    <source>
        <dbReference type="ARBA" id="ARBA00001946"/>
    </source>
</evidence>
<gene>
    <name evidence="13" type="primary">moeA1</name>
    <name evidence="13" type="ORF">GCM10007877_16850</name>
</gene>
<evidence type="ECO:0000259" key="12">
    <source>
        <dbReference type="SMART" id="SM00852"/>
    </source>
</evidence>
<accession>A0AA37WM62</accession>
<proteinExistence type="inferred from homology"/>
<dbReference type="Gene3D" id="3.90.105.10">
    <property type="entry name" value="Molybdopterin biosynthesis moea protein, domain 2"/>
    <property type="match status" value="1"/>
</dbReference>
<dbReference type="InterPro" id="IPR038987">
    <property type="entry name" value="MoeA-like"/>
</dbReference>
<dbReference type="Pfam" id="PF03454">
    <property type="entry name" value="MoeA_C"/>
    <property type="match status" value="1"/>
</dbReference>
<dbReference type="GO" id="GO:0005829">
    <property type="term" value="C:cytosol"/>
    <property type="evidence" value="ECO:0007669"/>
    <property type="project" value="TreeGrafter"/>
</dbReference>
<dbReference type="GO" id="GO:0046872">
    <property type="term" value="F:metal ion binding"/>
    <property type="evidence" value="ECO:0007669"/>
    <property type="project" value="UniProtKB-UniRule"/>
</dbReference>
<comment type="catalytic activity">
    <reaction evidence="10">
        <text>adenylyl-molybdopterin + molybdate = Mo-molybdopterin + AMP + H(+)</text>
        <dbReference type="Rhea" id="RHEA:35047"/>
        <dbReference type="ChEBI" id="CHEBI:15378"/>
        <dbReference type="ChEBI" id="CHEBI:36264"/>
        <dbReference type="ChEBI" id="CHEBI:62727"/>
        <dbReference type="ChEBI" id="CHEBI:71302"/>
        <dbReference type="ChEBI" id="CHEBI:456215"/>
        <dbReference type="EC" id="2.10.1.1"/>
    </reaction>
</comment>
<evidence type="ECO:0000256" key="2">
    <source>
        <dbReference type="ARBA" id="ARBA00002901"/>
    </source>
</evidence>
<keyword evidence="8 11" id="KW-0460">Magnesium</keyword>
<comment type="cofactor">
    <cofactor evidence="1 11">
        <name>Mg(2+)</name>
        <dbReference type="ChEBI" id="CHEBI:18420"/>
    </cofactor>
</comment>
<evidence type="ECO:0000256" key="4">
    <source>
        <dbReference type="ARBA" id="ARBA00010763"/>
    </source>
</evidence>
<dbReference type="CDD" id="cd00887">
    <property type="entry name" value="MoeA"/>
    <property type="match status" value="1"/>
</dbReference>
<sequence length="405" mass="43697">MTPIEEALAEILSHAPTPSLCQETSISNALGAWLSNDIVSTIAVPPHDNSAMDGYAFHTEDVSVEQNGKEYVFLPISQRIAAGQVPAPLVKGTAARIFTGATLPEGANAVVMQEACKTAVSHAESIGIPLNIEAGNNIRPKGQDIQKGQILFRAGHRLQPQDIGLLASIGLATVRTRPPLRVAILSTGDELLEPGMPLEEGKIYNSNRFTLSALLQTMGMHVTDIGRIPDNLDSTRKALEDAAAHHDCIISSGGVSVGEEDHVKAAMETLGKLNLWRLAIKPGKPLAFGNINNIPFFGLPGNPVAVFNTFLLVVKPFLERMLGSKVTHRTRPFIANFSVNKPSIRQDYLRVSIRHDGRIERFSNQSSGVLSSLTHADGLAIIPVNQTIQIGDKVEVLLLKELIYS</sequence>
<protein>
    <recommendedName>
        <fullName evidence="11">Molybdopterin molybdenumtransferase</fullName>
        <ecNumber evidence="11">2.10.1.1</ecNumber>
    </recommendedName>
</protein>
<dbReference type="Gene3D" id="2.40.340.10">
    <property type="entry name" value="MoeA, C-terminal, domain IV"/>
    <property type="match status" value="1"/>
</dbReference>
<keyword evidence="6 11" id="KW-0808">Transferase</keyword>
<dbReference type="Gene3D" id="3.40.980.10">
    <property type="entry name" value="MoaB/Mog-like domain"/>
    <property type="match status" value="1"/>
</dbReference>
<dbReference type="SMART" id="SM00852">
    <property type="entry name" value="MoCF_biosynth"/>
    <property type="match status" value="1"/>
</dbReference>
<dbReference type="InterPro" id="IPR036135">
    <property type="entry name" value="MoeA_linker/N_sf"/>
</dbReference>
<evidence type="ECO:0000313" key="13">
    <source>
        <dbReference type="EMBL" id="GLS25970.1"/>
    </source>
</evidence>
<comment type="caution">
    <text evidence="13">The sequence shown here is derived from an EMBL/GenBank/DDBJ whole genome shotgun (WGS) entry which is preliminary data.</text>
</comment>
<dbReference type="RefSeq" id="WP_232593259.1">
    <property type="nucleotide sequence ID" value="NZ_BSPD01000037.1"/>
</dbReference>
<evidence type="ECO:0000256" key="7">
    <source>
        <dbReference type="ARBA" id="ARBA00022723"/>
    </source>
</evidence>
<evidence type="ECO:0000313" key="14">
    <source>
        <dbReference type="Proteomes" id="UP001156870"/>
    </source>
</evidence>
<dbReference type="NCBIfam" id="NF045515">
    <property type="entry name" value="Glp_gephyrin"/>
    <property type="match status" value="1"/>
</dbReference>
<organism evidence="13 14">
    <name type="scientific">Marinibactrum halimedae</name>
    <dbReference type="NCBI Taxonomy" id="1444977"/>
    <lineage>
        <taxon>Bacteria</taxon>
        <taxon>Pseudomonadati</taxon>
        <taxon>Pseudomonadota</taxon>
        <taxon>Gammaproteobacteria</taxon>
        <taxon>Cellvibrionales</taxon>
        <taxon>Cellvibrionaceae</taxon>
        <taxon>Marinibactrum</taxon>
    </lineage>
</organism>
<comment type="similarity">
    <text evidence="4 11">Belongs to the MoeA family.</text>
</comment>
<evidence type="ECO:0000256" key="6">
    <source>
        <dbReference type="ARBA" id="ARBA00022679"/>
    </source>
</evidence>
<dbReference type="InterPro" id="IPR036688">
    <property type="entry name" value="MoeA_C_domain_IV_sf"/>
</dbReference>
<evidence type="ECO:0000256" key="9">
    <source>
        <dbReference type="ARBA" id="ARBA00023150"/>
    </source>
</evidence>
<dbReference type="GO" id="GO:0061599">
    <property type="term" value="F:molybdopterin molybdotransferase activity"/>
    <property type="evidence" value="ECO:0007669"/>
    <property type="project" value="UniProtKB-UniRule"/>
</dbReference>
<reference evidence="13 14" key="1">
    <citation type="journal article" date="2014" name="Int. J. Syst. Evol. Microbiol.">
        <title>Complete genome sequence of Corynebacterium casei LMG S-19264T (=DSM 44701T), isolated from a smear-ripened cheese.</title>
        <authorList>
            <consortium name="US DOE Joint Genome Institute (JGI-PGF)"/>
            <person name="Walter F."/>
            <person name="Albersmeier A."/>
            <person name="Kalinowski J."/>
            <person name="Ruckert C."/>
        </authorList>
    </citation>
    <scope>NUCLEOTIDE SEQUENCE [LARGE SCALE GENOMIC DNA]</scope>
    <source>
        <strain evidence="13 14">NBRC 110095</strain>
    </source>
</reference>
<feature type="domain" description="MoaB/Mog" evidence="12">
    <location>
        <begin position="183"/>
        <end position="320"/>
    </location>
</feature>
<dbReference type="FunFam" id="3.40.980.10:FF:000004">
    <property type="entry name" value="Molybdopterin molybdenumtransferase"/>
    <property type="match status" value="1"/>
</dbReference>
<dbReference type="InterPro" id="IPR005111">
    <property type="entry name" value="MoeA_C_domain_IV"/>
</dbReference>
<dbReference type="Proteomes" id="UP001156870">
    <property type="component" value="Unassembled WGS sequence"/>
</dbReference>
<dbReference type="SUPFAM" id="SSF53218">
    <property type="entry name" value="Molybdenum cofactor biosynthesis proteins"/>
    <property type="match status" value="1"/>
</dbReference>
<evidence type="ECO:0000256" key="11">
    <source>
        <dbReference type="RuleBase" id="RU365090"/>
    </source>
</evidence>
<keyword evidence="7 11" id="KW-0479">Metal-binding</keyword>
<dbReference type="InterPro" id="IPR036425">
    <property type="entry name" value="MoaB/Mog-like_dom_sf"/>
</dbReference>
<dbReference type="InterPro" id="IPR005110">
    <property type="entry name" value="MoeA_linker/N"/>
</dbReference>
<dbReference type="InterPro" id="IPR001453">
    <property type="entry name" value="MoaB/Mog_dom"/>
</dbReference>
<dbReference type="NCBIfam" id="TIGR00177">
    <property type="entry name" value="molyb_syn"/>
    <property type="match status" value="1"/>
</dbReference>
<dbReference type="Pfam" id="PF00994">
    <property type="entry name" value="MoCF_biosynth"/>
    <property type="match status" value="1"/>
</dbReference>
<evidence type="ECO:0000256" key="3">
    <source>
        <dbReference type="ARBA" id="ARBA00005046"/>
    </source>
</evidence>
<dbReference type="Pfam" id="PF03453">
    <property type="entry name" value="MoeA_N"/>
    <property type="match status" value="1"/>
</dbReference>
<dbReference type="SUPFAM" id="SSF63867">
    <property type="entry name" value="MoeA C-terminal domain-like"/>
    <property type="match status" value="1"/>
</dbReference>
<keyword evidence="9 11" id="KW-0501">Molybdenum cofactor biosynthesis</keyword>
<comment type="function">
    <text evidence="2 11">Catalyzes the insertion of molybdate into adenylated molybdopterin with the concomitant release of AMP.</text>
</comment>
<evidence type="ECO:0000256" key="10">
    <source>
        <dbReference type="ARBA" id="ARBA00047317"/>
    </source>
</evidence>
<dbReference type="SUPFAM" id="SSF63882">
    <property type="entry name" value="MoeA N-terminal region -like"/>
    <property type="match status" value="1"/>
</dbReference>
<dbReference type="PANTHER" id="PTHR10192">
    <property type="entry name" value="MOLYBDOPTERIN BIOSYNTHESIS PROTEIN"/>
    <property type="match status" value="1"/>
</dbReference>
<keyword evidence="5 11" id="KW-0500">Molybdenum</keyword>
<evidence type="ECO:0000256" key="5">
    <source>
        <dbReference type="ARBA" id="ARBA00022505"/>
    </source>
</evidence>
<dbReference type="GO" id="GO:0006777">
    <property type="term" value="P:Mo-molybdopterin cofactor biosynthetic process"/>
    <property type="evidence" value="ECO:0007669"/>
    <property type="project" value="UniProtKB-UniRule"/>
</dbReference>
<keyword evidence="14" id="KW-1185">Reference proteome</keyword>
<dbReference type="EMBL" id="BSPD01000037">
    <property type="protein sequence ID" value="GLS25970.1"/>
    <property type="molecule type" value="Genomic_DNA"/>
</dbReference>
<evidence type="ECO:0000256" key="8">
    <source>
        <dbReference type="ARBA" id="ARBA00022842"/>
    </source>
</evidence>
<name>A0AA37WM62_9GAMM</name>